<dbReference type="EMBL" id="LAZR01005113">
    <property type="protein sequence ID" value="KKN02744.1"/>
    <property type="molecule type" value="Genomic_DNA"/>
</dbReference>
<accession>A0A0F9MAH7</accession>
<organism evidence="1">
    <name type="scientific">marine sediment metagenome</name>
    <dbReference type="NCBI Taxonomy" id="412755"/>
    <lineage>
        <taxon>unclassified sequences</taxon>
        <taxon>metagenomes</taxon>
        <taxon>ecological metagenomes</taxon>
    </lineage>
</organism>
<dbReference type="AlphaFoldDB" id="A0A0F9MAH7"/>
<evidence type="ECO:0000313" key="1">
    <source>
        <dbReference type="EMBL" id="KKN02744.1"/>
    </source>
</evidence>
<comment type="caution">
    <text evidence="1">The sequence shown here is derived from an EMBL/GenBank/DDBJ whole genome shotgun (WGS) entry which is preliminary data.</text>
</comment>
<gene>
    <name evidence="1" type="ORF">LCGC14_1114690</name>
</gene>
<proteinExistence type="predicted"/>
<reference evidence="1" key="1">
    <citation type="journal article" date="2015" name="Nature">
        <title>Complex archaea that bridge the gap between prokaryotes and eukaryotes.</title>
        <authorList>
            <person name="Spang A."/>
            <person name="Saw J.H."/>
            <person name="Jorgensen S.L."/>
            <person name="Zaremba-Niedzwiedzka K."/>
            <person name="Martijn J."/>
            <person name="Lind A.E."/>
            <person name="van Eijk R."/>
            <person name="Schleper C."/>
            <person name="Guy L."/>
            <person name="Ettema T.J."/>
        </authorList>
    </citation>
    <scope>NUCLEOTIDE SEQUENCE</scope>
</reference>
<protein>
    <submittedName>
        <fullName evidence="1">Uncharacterized protein</fullName>
    </submittedName>
</protein>
<sequence>MRDIEERGLAVYARGSKVKGTTTGGGHVCPIESCGEWCIGVRWPDGELTYPCTGGMVMRSDGARQIA</sequence>
<name>A0A0F9MAH7_9ZZZZ</name>